<keyword evidence="1" id="KW-0812">Transmembrane</keyword>
<feature type="transmembrane region" description="Helical" evidence="1">
    <location>
        <begin position="198"/>
        <end position="216"/>
    </location>
</feature>
<keyword evidence="3" id="KW-1185">Reference proteome</keyword>
<comment type="caution">
    <text evidence="2">The sequence shown here is derived from an EMBL/GenBank/DDBJ whole genome shotgun (WGS) entry which is preliminary data.</text>
</comment>
<accession>A0A1E3VK72</accession>
<evidence type="ECO:0000313" key="2">
    <source>
        <dbReference type="EMBL" id="ODR93912.1"/>
    </source>
</evidence>
<feature type="transmembrane region" description="Helical" evidence="1">
    <location>
        <begin position="156"/>
        <end position="186"/>
    </location>
</feature>
<dbReference type="RefSeq" id="WP_069445264.1">
    <property type="nucleotide sequence ID" value="NZ_LPWE01000013.1"/>
</dbReference>
<proteinExistence type="predicted"/>
<dbReference type="Proteomes" id="UP000094172">
    <property type="component" value="Unassembled WGS sequence"/>
</dbReference>
<gene>
    <name evidence="2" type="ORF">AUC70_09880</name>
</gene>
<keyword evidence="1" id="KW-0472">Membrane</keyword>
<reference evidence="2 3" key="1">
    <citation type="journal article" date="2016" name="Environ. Microbiol.">
        <title>New Methyloceanibacter diversity from North Sea sediments includes methanotroph containing solely the soluble methane monooxygenase.</title>
        <authorList>
            <person name="Vekeman B."/>
            <person name="Kerckhof F.M."/>
            <person name="Cremers G."/>
            <person name="de Vos P."/>
            <person name="Vandamme P."/>
            <person name="Boon N."/>
            <person name="Op den Camp H.J."/>
            <person name="Heylen K."/>
        </authorList>
    </citation>
    <scope>NUCLEOTIDE SEQUENCE [LARGE SCALE GENOMIC DNA]</scope>
    <source>
        <strain evidence="2 3">R-67176</strain>
    </source>
</reference>
<organism evidence="2 3">
    <name type="scientific">Methyloceanibacter stevinii</name>
    <dbReference type="NCBI Taxonomy" id="1774970"/>
    <lineage>
        <taxon>Bacteria</taxon>
        <taxon>Pseudomonadati</taxon>
        <taxon>Pseudomonadota</taxon>
        <taxon>Alphaproteobacteria</taxon>
        <taxon>Hyphomicrobiales</taxon>
        <taxon>Hyphomicrobiaceae</taxon>
        <taxon>Methyloceanibacter</taxon>
    </lineage>
</organism>
<dbReference type="InterPro" id="IPR018688">
    <property type="entry name" value="PpoB2-like"/>
</dbReference>
<sequence>MTLPAGESWPWTPYYWVIAFVMWAVMMVAMMLPSAAPMTLLYAKVVQRADAKADTKEAPLCVIAFAGGYLTLWILFSVLAVVLQFALERAELMTMMMNSRSAVLSGVLLIAAGIYQLTPLKTACLNHCRGPAAYLAQHWRPGPAGAWRMGLGHGAFCVGCCAVLMLLLFVGGVMNLVWIAALSVFVAIEKLAPFGEGLAKAAAAVLIAAGAALIVAA</sequence>
<protein>
    <recommendedName>
        <fullName evidence="4">Metal-binding protein</fullName>
    </recommendedName>
</protein>
<keyword evidence="1" id="KW-1133">Transmembrane helix</keyword>
<feature type="transmembrane region" description="Helical" evidence="1">
    <location>
        <begin position="62"/>
        <end position="87"/>
    </location>
</feature>
<dbReference type="EMBL" id="LPWE01000013">
    <property type="protein sequence ID" value="ODR93912.1"/>
    <property type="molecule type" value="Genomic_DNA"/>
</dbReference>
<name>A0A1E3VK72_9HYPH</name>
<dbReference type="AlphaFoldDB" id="A0A1E3VK72"/>
<evidence type="ECO:0000313" key="3">
    <source>
        <dbReference type="Proteomes" id="UP000094172"/>
    </source>
</evidence>
<feature type="transmembrane region" description="Helical" evidence="1">
    <location>
        <begin position="14"/>
        <end position="41"/>
    </location>
</feature>
<feature type="transmembrane region" description="Helical" evidence="1">
    <location>
        <begin position="99"/>
        <end position="117"/>
    </location>
</feature>
<evidence type="ECO:0000256" key="1">
    <source>
        <dbReference type="SAM" id="Phobius"/>
    </source>
</evidence>
<evidence type="ECO:0008006" key="4">
    <source>
        <dbReference type="Google" id="ProtNLM"/>
    </source>
</evidence>
<dbReference type="Pfam" id="PF09948">
    <property type="entry name" value="PpoB2"/>
    <property type="match status" value="1"/>
</dbReference>